<organism evidence="2 3">
    <name type="scientific">Gloeophyllum trabeum (strain ATCC 11539 / FP-39264 / Madison 617)</name>
    <name type="common">Brown rot fungus</name>
    <dbReference type="NCBI Taxonomy" id="670483"/>
    <lineage>
        <taxon>Eukaryota</taxon>
        <taxon>Fungi</taxon>
        <taxon>Dikarya</taxon>
        <taxon>Basidiomycota</taxon>
        <taxon>Agaricomycotina</taxon>
        <taxon>Agaricomycetes</taxon>
        <taxon>Gloeophyllales</taxon>
        <taxon>Gloeophyllaceae</taxon>
        <taxon>Gloeophyllum</taxon>
    </lineage>
</organism>
<dbReference type="eggNOG" id="ENOG502SHSB">
    <property type="taxonomic scope" value="Eukaryota"/>
</dbReference>
<dbReference type="AlphaFoldDB" id="S7RCE1"/>
<dbReference type="OrthoDB" id="2576233at2759"/>
<evidence type="ECO:0000313" key="2">
    <source>
        <dbReference type="EMBL" id="EPQ50049.1"/>
    </source>
</evidence>
<dbReference type="KEGG" id="gtr:GLOTRDRAFT_134306"/>
<feature type="region of interest" description="Disordered" evidence="1">
    <location>
        <begin position="1"/>
        <end position="23"/>
    </location>
</feature>
<proteinExistence type="predicted"/>
<dbReference type="EMBL" id="KB469385">
    <property type="protein sequence ID" value="EPQ50049.1"/>
    <property type="molecule type" value="Genomic_DNA"/>
</dbReference>
<accession>S7RCE1</accession>
<reference evidence="2 3" key="1">
    <citation type="journal article" date="2012" name="Science">
        <title>The Paleozoic origin of enzymatic lignin decomposition reconstructed from 31 fungal genomes.</title>
        <authorList>
            <person name="Floudas D."/>
            <person name="Binder M."/>
            <person name="Riley R."/>
            <person name="Barry K."/>
            <person name="Blanchette R.A."/>
            <person name="Henrissat B."/>
            <person name="Martinez A.T."/>
            <person name="Otillar R."/>
            <person name="Spatafora J.W."/>
            <person name="Yadav J.S."/>
            <person name="Aerts A."/>
            <person name="Benoit I."/>
            <person name="Boyd A."/>
            <person name="Carlson A."/>
            <person name="Copeland A."/>
            <person name="Coutinho P.M."/>
            <person name="de Vries R.P."/>
            <person name="Ferreira P."/>
            <person name="Findley K."/>
            <person name="Foster B."/>
            <person name="Gaskell J."/>
            <person name="Glotzer D."/>
            <person name="Gorecki P."/>
            <person name="Heitman J."/>
            <person name="Hesse C."/>
            <person name="Hori C."/>
            <person name="Igarashi K."/>
            <person name="Jurgens J.A."/>
            <person name="Kallen N."/>
            <person name="Kersten P."/>
            <person name="Kohler A."/>
            <person name="Kuees U."/>
            <person name="Kumar T.K.A."/>
            <person name="Kuo A."/>
            <person name="LaButti K."/>
            <person name="Larrondo L.F."/>
            <person name="Lindquist E."/>
            <person name="Ling A."/>
            <person name="Lombard V."/>
            <person name="Lucas S."/>
            <person name="Lundell T."/>
            <person name="Martin R."/>
            <person name="McLaughlin D.J."/>
            <person name="Morgenstern I."/>
            <person name="Morin E."/>
            <person name="Murat C."/>
            <person name="Nagy L.G."/>
            <person name="Nolan M."/>
            <person name="Ohm R.A."/>
            <person name="Patyshakuliyeva A."/>
            <person name="Rokas A."/>
            <person name="Ruiz-Duenas F.J."/>
            <person name="Sabat G."/>
            <person name="Salamov A."/>
            <person name="Samejima M."/>
            <person name="Schmutz J."/>
            <person name="Slot J.C."/>
            <person name="St John F."/>
            <person name="Stenlid J."/>
            <person name="Sun H."/>
            <person name="Sun S."/>
            <person name="Syed K."/>
            <person name="Tsang A."/>
            <person name="Wiebenga A."/>
            <person name="Young D."/>
            <person name="Pisabarro A."/>
            <person name="Eastwood D.C."/>
            <person name="Martin F."/>
            <person name="Cullen D."/>
            <person name="Grigoriev I.V."/>
            <person name="Hibbett D.S."/>
        </authorList>
    </citation>
    <scope>NUCLEOTIDE SEQUENCE [LARGE SCALE GENOMIC DNA]</scope>
    <source>
        <strain evidence="2 3">ATCC 11539</strain>
    </source>
</reference>
<dbReference type="HOGENOM" id="CLU_006344_4_3_1"/>
<keyword evidence="3" id="KW-1185">Reference proteome</keyword>
<dbReference type="InterPro" id="IPR041078">
    <property type="entry name" value="Plavaka"/>
</dbReference>
<gene>
    <name evidence="2" type="ORF">GLOTRDRAFT_134306</name>
</gene>
<evidence type="ECO:0000313" key="3">
    <source>
        <dbReference type="Proteomes" id="UP000030669"/>
    </source>
</evidence>
<dbReference type="Proteomes" id="UP000030669">
    <property type="component" value="Unassembled WGS sequence"/>
</dbReference>
<evidence type="ECO:0000256" key="1">
    <source>
        <dbReference type="SAM" id="MobiDB-lite"/>
    </source>
</evidence>
<dbReference type="STRING" id="670483.S7RCE1"/>
<dbReference type="Pfam" id="PF18759">
    <property type="entry name" value="Plavaka"/>
    <property type="match status" value="1"/>
</dbReference>
<dbReference type="RefSeq" id="XP_007871494.1">
    <property type="nucleotide sequence ID" value="XM_007873303.1"/>
</dbReference>
<name>S7RCE1_GLOTA</name>
<sequence length="705" mass="80142">MRSKGERLRRRRSAGSRLSTGSASELQQYSELLHASPTNPYAPFDSKIDWEVARWAKLRGPGSNAMTELLKIEGVCDSLGLSFKDTDALNRMIDNLPGRPAFKREEVVIADEAFEVYHRDVIECIRALYGDPEFAKDLILLPERHYADADKTIRMYSDMHTGKWWWNTQKAVERETPGATIVPVIISSDKTQVTLFGNKTAYPIYMTIGNLPKEIRRKPSQGGHVLLGYLPTTRLEHIVNKASRRRTLANLFHSCVSRILRPLKKAGEFGVPMASGDGIYRRLHPIFATFVGDYPEQLLVTGIKTGECPKCPVPHNELGEYGDRDKLRDIEQVLNALSSITDGNPLVFVKACAAAGIKPVQHPFWEGLPYVDIFQTITPDILHQLYQGVMKHIISWVTKACGAAEVDARCRRFPPNHSIRLFTKGISTLSRVTGREHSQMCQILLGLVVDVCLPDGHSTATLIKAVRAILDFCYLAQYPAHTDETLNHLDEALQQFHQAKHIFVLLGIRSDFNIPKLHSLLHYIASIKCFGTTDNYNTEYTERLHIDFTKDAYRATNHKDEYPQMTKWLTRREKVLRHEKYIKWRVAGCPPPDVPQTDGMPDPRDLGSRPHLRMTRHPTVKAVPVSTVKLQYGAQFFEAAFARFVVQYHEPRWTAFQVEQAAANIYLPFQRLPVFHKIKFWIKDPFHRGLGSETSDAVHCSSIWA</sequence>
<protein>
    <submittedName>
        <fullName evidence="2">Uncharacterized protein</fullName>
    </submittedName>
</protein>
<dbReference type="OMA" id="CHERYIS"/>
<dbReference type="GeneID" id="19302989"/>